<keyword evidence="2" id="KW-0812">Transmembrane</keyword>
<keyword evidence="2" id="KW-0472">Membrane</keyword>
<name>A0A197JXS9_9FUNG</name>
<feature type="compositionally biased region" description="Polar residues" evidence="1">
    <location>
        <begin position="113"/>
        <end position="153"/>
    </location>
</feature>
<organism evidence="3 4">
    <name type="scientific">Linnemannia elongata AG-77</name>
    <dbReference type="NCBI Taxonomy" id="1314771"/>
    <lineage>
        <taxon>Eukaryota</taxon>
        <taxon>Fungi</taxon>
        <taxon>Fungi incertae sedis</taxon>
        <taxon>Mucoromycota</taxon>
        <taxon>Mortierellomycotina</taxon>
        <taxon>Mortierellomycetes</taxon>
        <taxon>Mortierellales</taxon>
        <taxon>Mortierellaceae</taxon>
        <taxon>Linnemannia</taxon>
    </lineage>
</organism>
<accession>A0A197JXS9</accession>
<feature type="region of interest" description="Disordered" evidence="1">
    <location>
        <begin position="113"/>
        <end position="200"/>
    </location>
</feature>
<feature type="transmembrane region" description="Helical" evidence="2">
    <location>
        <begin position="6"/>
        <end position="27"/>
    </location>
</feature>
<evidence type="ECO:0000313" key="3">
    <source>
        <dbReference type="EMBL" id="OAQ29069.1"/>
    </source>
</evidence>
<proteinExistence type="predicted"/>
<dbReference type="AlphaFoldDB" id="A0A197JXS9"/>
<reference evidence="3 4" key="1">
    <citation type="submission" date="2016-05" db="EMBL/GenBank/DDBJ databases">
        <title>Genome sequencing reveals origins of a unique bacterial endosymbiosis in the earliest lineages of terrestrial Fungi.</title>
        <authorList>
            <consortium name="DOE Joint Genome Institute"/>
            <person name="Uehling J."/>
            <person name="Gryganskyi A."/>
            <person name="Hameed K."/>
            <person name="Tschaplinski T."/>
            <person name="Misztal P."/>
            <person name="Wu S."/>
            <person name="Desiro A."/>
            <person name="Vande Pol N."/>
            <person name="Du Z.-Y."/>
            <person name="Zienkiewicz A."/>
            <person name="Zienkiewicz K."/>
            <person name="Morin E."/>
            <person name="Tisserant E."/>
            <person name="Splivallo R."/>
            <person name="Hainaut M."/>
            <person name="Henrissat B."/>
            <person name="Ohm R."/>
            <person name="Kuo A."/>
            <person name="Yan J."/>
            <person name="Lipzen A."/>
            <person name="Nolan M."/>
            <person name="Labutti K."/>
            <person name="Barry K."/>
            <person name="Goldstein A."/>
            <person name="Labbe J."/>
            <person name="Schadt C."/>
            <person name="Tuskan G."/>
            <person name="Grigoriev I."/>
            <person name="Martin F."/>
            <person name="Vilgalys R."/>
            <person name="Bonito G."/>
        </authorList>
    </citation>
    <scope>NUCLEOTIDE SEQUENCE [LARGE SCALE GENOMIC DNA]</scope>
    <source>
        <strain evidence="3 4">AG-77</strain>
    </source>
</reference>
<evidence type="ECO:0000256" key="1">
    <source>
        <dbReference type="SAM" id="MobiDB-lite"/>
    </source>
</evidence>
<evidence type="ECO:0000313" key="4">
    <source>
        <dbReference type="Proteomes" id="UP000078512"/>
    </source>
</evidence>
<keyword evidence="2" id="KW-1133">Transmembrane helix</keyword>
<keyword evidence="4" id="KW-1185">Reference proteome</keyword>
<dbReference type="Proteomes" id="UP000078512">
    <property type="component" value="Unassembled WGS sequence"/>
</dbReference>
<feature type="compositionally biased region" description="Polar residues" evidence="1">
    <location>
        <begin position="180"/>
        <end position="193"/>
    </location>
</feature>
<evidence type="ECO:0000256" key="2">
    <source>
        <dbReference type="SAM" id="Phobius"/>
    </source>
</evidence>
<gene>
    <name evidence="3" type="ORF">K457DRAFT_19483</name>
</gene>
<sequence>MEPLTATLIMGISGAFIIIGGLAVYLYRQEQKKSKTPVTPDHPAFKNQGVNSIIVTYTLQPRHNGGVIYHQQLGSNNPPTAILPMVPLAPQQFIHDQMQRPQFSSHPRLNFVTTAQGGEPETNSSAKPNPGTAGTPQTRWQPTSFIPPVTNQRICEPEQDGSTPPLSRFEAPLPPIPHSSRPTSALESTSIPPTINHPHT</sequence>
<protein>
    <submittedName>
        <fullName evidence="3">Uncharacterized protein</fullName>
    </submittedName>
</protein>
<dbReference type="EMBL" id="KV442043">
    <property type="protein sequence ID" value="OAQ29069.1"/>
    <property type="molecule type" value="Genomic_DNA"/>
</dbReference>